<organism evidence="3 4">
    <name type="scientific">Brevundimonas faecalis</name>
    <dbReference type="NCBI Taxonomy" id="947378"/>
    <lineage>
        <taxon>Bacteria</taxon>
        <taxon>Pseudomonadati</taxon>
        <taxon>Pseudomonadota</taxon>
        <taxon>Alphaproteobacteria</taxon>
        <taxon>Caulobacterales</taxon>
        <taxon>Caulobacteraceae</taxon>
        <taxon>Brevundimonas</taxon>
    </lineage>
</organism>
<feature type="compositionally biased region" description="Low complexity" evidence="1">
    <location>
        <begin position="117"/>
        <end position="135"/>
    </location>
</feature>
<accession>A0ABV2R8Z1</accession>
<proteinExistence type="predicted"/>
<feature type="transmembrane region" description="Helical" evidence="2">
    <location>
        <begin position="21"/>
        <end position="40"/>
    </location>
</feature>
<keyword evidence="2" id="KW-1133">Transmembrane helix</keyword>
<evidence type="ECO:0000256" key="1">
    <source>
        <dbReference type="SAM" id="MobiDB-lite"/>
    </source>
</evidence>
<dbReference type="EMBL" id="JBEPTF010000001">
    <property type="protein sequence ID" value="MET4683046.1"/>
    <property type="molecule type" value="Genomic_DNA"/>
</dbReference>
<sequence>MTVAVVSSPASLFANPRRRRTALLVASVVIHLAILGPMALRSVTQGNQPLYEDRPVVYLDIEPRPLLPGERPRPIPAPPQVPVESTTARTTDAATPRIAPPRKKADEDERPAPPAPRLALPSSAVAPDAVPAQPVPDAWRVAPDSQAAANARALRGSPAGCRARHLLNRAEQALCDERFNQAAAEAAARRPIQGSGDAERDARFARQGAAALARYDQKRRPLSGGVGVLPPADCPGSNFGTGCAGAHLADVPGVDMRQGARSTTEAGARRPLSGD</sequence>
<feature type="region of interest" description="Disordered" evidence="1">
    <location>
        <begin position="255"/>
        <end position="275"/>
    </location>
</feature>
<gene>
    <name evidence="3" type="ORF">ABIE19_000955</name>
</gene>
<comment type="caution">
    <text evidence="3">The sequence shown here is derived from an EMBL/GenBank/DDBJ whole genome shotgun (WGS) entry which is preliminary data.</text>
</comment>
<keyword evidence="2" id="KW-0812">Transmembrane</keyword>
<reference evidence="3 4" key="1">
    <citation type="submission" date="2024-06" db="EMBL/GenBank/DDBJ databases">
        <title>Sorghum-associated microbial communities from plants grown in Nebraska, USA.</title>
        <authorList>
            <person name="Schachtman D."/>
        </authorList>
    </citation>
    <scope>NUCLEOTIDE SEQUENCE [LARGE SCALE GENOMIC DNA]</scope>
    <source>
        <strain evidence="3 4">2814</strain>
    </source>
</reference>
<protein>
    <recommendedName>
        <fullName evidence="5">Energy transducer TonB</fullName>
    </recommendedName>
</protein>
<feature type="compositionally biased region" description="Low complexity" evidence="1">
    <location>
        <begin position="82"/>
        <end position="97"/>
    </location>
</feature>
<feature type="region of interest" description="Disordered" evidence="1">
    <location>
        <begin position="67"/>
        <end position="135"/>
    </location>
</feature>
<evidence type="ECO:0000256" key="2">
    <source>
        <dbReference type="SAM" id="Phobius"/>
    </source>
</evidence>
<dbReference type="Proteomes" id="UP001549313">
    <property type="component" value="Unassembled WGS sequence"/>
</dbReference>
<keyword evidence="2" id="KW-0472">Membrane</keyword>
<dbReference type="RefSeq" id="WP_354087988.1">
    <property type="nucleotide sequence ID" value="NZ_JBEPTF010000001.1"/>
</dbReference>
<evidence type="ECO:0000313" key="3">
    <source>
        <dbReference type="EMBL" id="MET4683046.1"/>
    </source>
</evidence>
<keyword evidence="4" id="KW-1185">Reference proteome</keyword>
<name>A0ABV2R8Z1_9CAUL</name>
<evidence type="ECO:0008006" key="5">
    <source>
        <dbReference type="Google" id="ProtNLM"/>
    </source>
</evidence>
<evidence type="ECO:0000313" key="4">
    <source>
        <dbReference type="Proteomes" id="UP001549313"/>
    </source>
</evidence>